<dbReference type="EMBL" id="CP002831">
    <property type="protein sequence ID" value="AFC23490.1"/>
    <property type="molecule type" value="Genomic_DNA"/>
</dbReference>
<keyword evidence="2" id="KW-1185">Reference proteome</keyword>
<evidence type="ECO:0000313" key="1">
    <source>
        <dbReference type="EMBL" id="AFC23490.1"/>
    </source>
</evidence>
<reference evidence="1 2" key="1">
    <citation type="journal article" date="2012" name="Stand. Genomic Sci.">
        <title>Complete genome sequencing and analysis of Saprospira grandis str. Lewin, a predatory marine bacterium.</title>
        <authorList>
            <person name="Saw J.H."/>
            <person name="Yuryev A."/>
            <person name="Kanbe M."/>
            <person name="Hou S."/>
            <person name="Young A.G."/>
            <person name="Aizawa S."/>
            <person name="Alam M."/>
        </authorList>
    </citation>
    <scope>NUCLEOTIDE SEQUENCE [LARGE SCALE GENOMIC DNA]</scope>
    <source>
        <strain evidence="1 2">Lewin</strain>
    </source>
</reference>
<dbReference type="KEGG" id="sgn:SGRA_0751"/>
<dbReference type="AlphaFoldDB" id="H6L1E9"/>
<evidence type="ECO:0000313" key="2">
    <source>
        <dbReference type="Proteomes" id="UP000007519"/>
    </source>
</evidence>
<dbReference type="HOGENOM" id="CLU_2604031_0_0_10"/>
<dbReference type="Proteomes" id="UP000007519">
    <property type="component" value="Chromosome"/>
</dbReference>
<sequence>MGFFVFGASRSKLRALRFGARKSARPCGGFAAWVWPDGHPAASLGRLAFGHGCGLKPAANFGTTKLDFGYPFLRLGTSP</sequence>
<accession>H6L1E9</accession>
<name>H6L1E9_SAPGL</name>
<protein>
    <submittedName>
        <fullName evidence="1">Uncharacterized protein</fullName>
    </submittedName>
</protein>
<proteinExistence type="predicted"/>
<gene>
    <name evidence="1" type="ordered locus">SGRA_0751</name>
</gene>
<organism evidence="1 2">
    <name type="scientific">Saprospira grandis (strain Lewin)</name>
    <dbReference type="NCBI Taxonomy" id="984262"/>
    <lineage>
        <taxon>Bacteria</taxon>
        <taxon>Pseudomonadati</taxon>
        <taxon>Bacteroidota</taxon>
        <taxon>Saprospiria</taxon>
        <taxon>Saprospirales</taxon>
        <taxon>Saprospiraceae</taxon>
        <taxon>Saprospira</taxon>
    </lineage>
</organism>